<proteinExistence type="predicted"/>
<dbReference type="InterPro" id="IPR001811">
    <property type="entry name" value="Chemokine_IL8-like_dom"/>
</dbReference>
<organism evidence="4 5">
    <name type="scientific">Synaphobranchus kaupii</name>
    <name type="common">Kaup's arrowtooth eel</name>
    <dbReference type="NCBI Taxonomy" id="118154"/>
    <lineage>
        <taxon>Eukaryota</taxon>
        <taxon>Metazoa</taxon>
        <taxon>Chordata</taxon>
        <taxon>Craniata</taxon>
        <taxon>Vertebrata</taxon>
        <taxon>Euteleostomi</taxon>
        <taxon>Actinopterygii</taxon>
        <taxon>Neopterygii</taxon>
        <taxon>Teleostei</taxon>
        <taxon>Anguilliformes</taxon>
        <taxon>Synaphobranchidae</taxon>
        <taxon>Synaphobranchus</taxon>
    </lineage>
</organism>
<evidence type="ECO:0000256" key="1">
    <source>
        <dbReference type="ARBA" id="ARBA00022514"/>
    </source>
</evidence>
<dbReference type="GO" id="GO:0005615">
    <property type="term" value="C:extracellular space"/>
    <property type="evidence" value="ECO:0007669"/>
    <property type="project" value="UniProtKB-KW"/>
</dbReference>
<keyword evidence="2" id="KW-0472">Membrane</keyword>
<feature type="transmembrane region" description="Helical" evidence="2">
    <location>
        <begin position="29"/>
        <end position="50"/>
    </location>
</feature>
<name>A0A9Q1IZC7_SYNKA</name>
<dbReference type="InterPro" id="IPR036048">
    <property type="entry name" value="Interleukin_8-like_sf"/>
</dbReference>
<dbReference type="Pfam" id="PF00048">
    <property type="entry name" value="IL8"/>
    <property type="match status" value="1"/>
</dbReference>
<dbReference type="AlphaFoldDB" id="A0A9Q1IZC7"/>
<reference evidence="4" key="1">
    <citation type="journal article" date="2023" name="Science">
        <title>Genome structures resolve the early diversification of teleost fishes.</title>
        <authorList>
            <person name="Parey E."/>
            <person name="Louis A."/>
            <person name="Montfort J."/>
            <person name="Bouchez O."/>
            <person name="Roques C."/>
            <person name="Iampietro C."/>
            <person name="Lluch J."/>
            <person name="Castinel A."/>
            <person name="Donnadieu C."/>
            <person name="Desvignes T."/>
            <person name="Floi Bucao C."/>
            <person name="Jouanno E."/>
            <person name="Wen M."/>
            <person name="Mejri S."/>
            <person name="Dirks R."/>
            <person name="Jansen H."/>
            <person name="Henkel C."/>
            <person name="Chen W.J."/>
            <person name="Zahm M."/>
            <person name="Cabau C."/>
            <person name="Klopp C."/>
            <person name="Thompson A.W."/>
            <person name="Robinson-Rechavi M."/>
            <person name="Braasch I."/>
            <person name="Lecointre G."/>
            <person name="Bobe J."/>
            <person name="Postlethwait J.H."/>
            <person name="Berthelot C."/>
            <person name="Roest Crollius H."/>
            <person name="Guiguen Y."/>
        </authorList>
    </citation>
    <scope>NUCLEOTIDE SEQUENCE</scope>
    <source>
        <strain evidence="4">WJC10195</strain>
    </source>
</reference>
<dbReference type="Proteomes" id="UP001152622">
    <property type="component" value="Chromosome 5"/>
</dbReference>
<keyword evidence="2" id="KW-0812">Transmembrane</keyword>
<dbReference type="EMBL" id="JAINUF010000005">
    <property type="protein sequence ID" value="KAJ8361394.1"/>
    <property type="molecule type" value="Genomic_DNA"/>
</dbReference>
<dbReference type="InterPro" id="IPR001089">
    <property type="entry name" value="Chemokine_CXC"/>
</dbReference>
<feature type="domain" description="Chemokine interleukin-8-like" evidence="3">
    <location>
        <begin position="63"/>
        <end position="123"/>
    </location>
</feature>
<dbReference type="GO" id="GO:0008009">
    <property type="term" value="F:chemokine activity"/>
    <property type="evidence" value="ECO:0007669"/>
    <property type="project" value="InterPro"/>
</dbReference>
<dbReference type="SMART" id="SM00199">
    <property type="entry name" value="SCY"/>
    <property type="match status" value="1"/>
</dbReference>
<evidence type="ECO:0000259" key="3">
    <source>
        <dbReference type="SMART" id="SM00199"/>
    </source>
</evidence>
<keyword evidence="5" id="KW-1185">Reference proteome</keyword>
<evidence type="ECO:0000313" key="5">
    <source>
        <dbReference type="Proteomes" id="UP001152622"/>
    </source>
</evidence>
<keyword evidence="1" id="KW-0202">Cytokine</keyword>
<dbReference type="Gene3D" id="2.40.50.40">
    <property type="match status" value="1"/>
</dbReference>
<accession>A0A9Q1IZC7</accession>
<evidence type="ECO:0000313" key="4">
    <source>
        <dbReference type="EMBL" id="KAJ8361394.1"/>
    </source>
</evidence>
<keyword evidence="2" id="KW-1133">Transmembrane helix</keyword>
<sequence>MGIQEASCMGITEKLIPDWNTVRMLRAEFVMSVSKACAVFSSLLLLWVAWTSRDNMSIAVSVRGRCECVNKVDRVHLKRIADIMVLQKNPLCHETQIILTLEQDRAACLNPDSEQGQRLQECWTSHNKNTAKTKGCIRKKTTVQ</sequence>
<comment type="caution">
    <text evidence="4">The sequence shown here is derived from an EMBL/GenBank/DDBJ whole genome shotgun (WGS) entry which is preliminary data.</text>
</comment>
<evidence type="ECO:0000256" key="2">
    <source>
        <dbReference type="SAM" id="Phobius"/>
    </source>
</evidence>
<dbReference type="PRINTS" id="PR00437">
    <property type="entry name" value="SMALLCYTKCXC"/>
</dbReference>
<dbReference type="OrthoDB" id="9948647at2759"/>
<dbReference type="SUPFAM" id="SSF54117">
    <property type="entry name" value="Interleukin 8-like chemokines"/>
    <property type="match status" value="1"/>
</dbReference>
<dbReference type="GO" id="GO:0006955">
    <property type="term" value="P:immune response"/>
    <property type="evidence" value="ECO:0007669"/>
    <property type="project" value="InterPro"/>
</dbReference>
<dbReference type="PRINTS" id="PR00436">
    <property type="entry name" value="INTERLEUKIN8"/>
</dbReference>
<protein>
    <recommendedName>
        <fullName evidence="3">Chemokine interleukin-8-like domain-containing protein</fullName>
    </recommendedName>
</protein>
<gene>
    <name evidence="4" type="ORF">SKAU_G00179190</name>
</gene>